<keyword evidence="1" id="KW-0175">Coiled coil</keyword>
<dbReference type="InterPro" id="IPR058625">
    <property type="entry name" value="MdtA-like_BSH"/>
</dbReference>
<comment type="caution">
    <text evidence="7">The sequence shown here is derived from an EMBL/GenBank/DDBJ whole genome shotgun (WGS) entry which is preliminary data.</text>
</comment>
<keyword evidence="3" id="KW-0812">Transmembrane</keyword>
<evidence type="ECO:0000256" key="3">
    <source>
        <dbReference type="SAM" id="Phobius"/>
    </source>
</evidence>
<dbReference type="PANTHER" id="PTHR30386">
    <property type="entry name" value="MEMBRANE FUSION SUBUNIT OF EMRAB-TOLC MULTIDRUG EFFLUX PUMP"/>
    <property type="match status" value="1"/>
</dbReference>
<feature type="region of interest" description="Disordered" evidence="2">
    <location>
        <begin position="383"/>
        <end position="404"/>
    </location>
</feature>
<keyword evidence="3" id="KW-1133">Transmembrane helix</keyword>
<keyword evidence="3" id="KW-0472">Membrane</keyword>
<feature type="domain" description="Multidrug resistance protein MdtA-like barrel-sandwich hybrid" evidence="5">
    <location>
        <begin position="91"/>
        <end position="284"/>
    </location>
</feature>
<evidence type="ECO:0000256" key="2">
    <source>
        <dbReference type="SAM" id="MobiDB-lite"/>
    </source>
</evidence>
<evidence type="ECO:0000313" key="7">
    <source>
        <dbReference type="EMBL" id="NYZ19895.1"/>
    </source>
</evidence>
<proteinExistence type="predicted"/>
<evidence type="ECO:0000259" key="5">
    <source>
        <dbReference type="Pfam" id="PF25917"/>
    </source>
</evidence>
<protein>
    <submittedName>
        <fullName evidence="7">HlyD family secretion protein</fullName>
    </submittedName>
</protein>
<dbReference type="Gene3D" id="1.10.287.470">
    <property type="entry name" value="Helix hairpin bin"/>
    <property type="match status" value="1"/>
</dbReference>
<sequence length="404" mass="43177">MAQLKTTETQIRPVPADEPAARQAAPTQPPPAAERPAAPEKRRAPVKRVIVGLVLLVALGFGGHAGWHWWTVGRYLVSTDDAYVQAEITVLAAKVSGYLTEVRVDNNQRVKAGDVIARIDDGDYRLALESARDKVATQRSTVARIGRQEEAAKAAVAQAEAQIASARAEQVRTAADFERQQRLAQADFASRAKFDEARAGRDQSAAAVKSAEAALLQAQANVAVTAAQRVEAERLVTELETQVRKAERDIAFTEIHAPFDGVIGNKAVETGSYVQTGQRLAALVPMSSVRIDANFKETQLARMRPGQPVHVSIDAFPEHDFTGRVVSMAPASGSVFSLLPADNATGNFTKIVQRVPVRIEIPADVAARGLLRPGLSVEVSVDTRGERDAVTHSTAAAEPAGPAG</sequence>
<feature type="transmembrane region" description="Helical" evidence="3">
    <location>
        <begin position="49"/>
        <end position="70"/>
    </location>
</feature>
<dbReference type="InterPro" id="IPR058792">
    <property type="entry name" value="Beta-barrel_RND_2"/>
</dbReference>
<feature type="domain" description="Multidrug resistance protein MdtA-like alpha-helical hairpin" evidence="4">
    <location>
        <begin position="156"/>
        <end position="223"/>
    </location>
</feature>
<reference evidence="7 8" key="1">
    <citation type="submission" date="2020-05" db="EMBL/GenBank/DDBJ databases">
        <title>Azospirillum oleiclasticum sp. nov, a nitrogen-fixing and heavy crude oil-emulsifying bacterium isolated from the crude oil of Yumen Oilfield.</title>
        <authorList>
            <person name="Wu D."/>
            <person name="Cai M."/>
            <person name="Zhang X."/>
        </authorList>
    </citation>
    <scope>NUCLEOTIDE SEQUENCE [LARGE SCALE GENOMIC DNA]</scope>
    <source>
        <strain evidence="7 8">ROY-1-1-2</strain>
    </source>
</reference>
<name>A0ABX2TB33_9PROT</name>
<dbReference type="SUPFAM" id="SSF111369">
    <property type="entry name" value="HlyD-like secretion proteins"/>
    <property type="match status" value="2"/>
</dbReference>
<dbReference type="Pfam" id="PF25876">
    <property type="entry name" value="HH_MFP_RND"/>
    <property type="match status" value="1"/>
</dbReference>
<dbReference type="PANTHER" id="PTHR30386:SF24">
    <property type="entry name" value="MULTIDRUG RESISTANCE EFFLUX PUMP"/>
    <property type="match status" value="1"/>
</dbReference>
<dbReference type="Gene3D" id="2.40.30.170">
    <property type="match status" value="1"/>
</dbReference>
<dbReference type="EMBL" id="JABFDB010000004">
    <property type="protein sequence ID" value="NYZ19895.1"/>
    <property type="molecule type" value="Genomic_DNA"/>
</dbReference>
<feature type="region of interest" description="Disordered" evidence="2">
    <location>
        <begin position="1"/>
        <end position="41"/>
    </location>
</feature>
<dbReference type="Proteomes" id="UP000584642">
    <property type="component" value="Unassembled WGS sequence"/>
</dbReference>
<dbReference type="InterPro" id="IPR050739">
    <property type="entry name" value="MFP"/>
</dbReference>
<dbReference type="RefSeq" id="WP_180281653.1">
    <property type="nucleotide sequence ID" value="NZ_JABFDB010000004.1"/>
</dbReference>
<dbReference type="Pfam" id="PF25954">
    <property type="entry name" value="Beta-barrel_RND_2"/>
    <property type="match status" value="1"/>
</dbReference>
<evidence type="ECO:0000256" key="1">
    <source>
        <dbReference type="SAM" id="Coils"/>
    </source>
</evidence>
<feature type="compositionally biased region" description="Polar residues" evidence="2">
    <location>
        <begin position="1"/>
        <end position="10"/>
    </location>
</feature>
<keyword evidence="8" id="KW-1185">Reference proteome</keyword>
<gene>
    <name evidence="7" type="ORF">HND93_09235</name>
</gene>
<feature type="domain" description="CusB-like beta-barrel" evidence="6">
    <location>
        <begin position="291"/>
        <end position="331"/>
    </location>
</feature>
<organism evidence="7 8">
    <name type="scientific">Azospirillum oleiclasticum</name>
    <dbReference type="NCBI Taxonomy" id="2735135"/>
    <lineage>
        <taxon>Bacteria</taxon>
        <taxon>Pseudomonadati</taxon>
        <taxon>Pseudomonadota</taxon>
        <taxon>Alphaproteobacteria</taxon>
        <taxon>Rhodospirillales</taxon>
        <taxon>Azospirillaceae</taxon>
        <taxon>Azospirillum</taxon>
    </lineage>
</organism>
<evidence type="ECO:0000259" key="4">
    <source>
        <dbReference type="Pfam" id="PF25876"/>
    </source>
</evidence>
<dbReference type="InterPro" id="IPR058624">
    <property type="entry name" value="MdtA-like_HH"/>
</dbReference>
<evidence type="ECO:0000313" key="8">
    <source>
        <dbReference type="Proteomes" id="UP000584642"/>
    </source>
</evidence>
<accession>A0ABX2TB33</accession>
<feature type="coiled-coil region" evidence="1">
    <location>
        <begin position="229"/>
        <end position="256"/>
    </location>
</feature>
<dbReference type="Pfam" id="PF25917">
    <property type="entry name" value="BSH_RND"/>
    <property type="match status" value="1"/>
</dbReference>
<evidence type="ECO:0000259" key="6">
    <source>
        <dbReference type="Pfam" id="PF25954"/>
    </source>
</evidence>
<dbReference type="Gene3D" id="2.40.50.100">
    <property type="match status" value="1"/>
</dbReference>